<comment type="caution">
    <text evidence="1">The sequence shown here is derived from an EMBL/GenBank/DDBJ whole genome shotgun (WGS) entry which is preliminary data.</text>
</comment>
<name>A0A815EJE3_9BILA</name>
<dbReference type="AlphaFoldDB" id="A0A815EJE3"/>
<dbReference type="Proteomes" id="UP000663860">
    <property type="component" value="Unassembled WGS sequence"/>
</dbReference>
<sequence length="66" mass="7420">MNGTNQTNICKDIEILLDLLPTCFVGIPRPNFTDCDKALSIYRLILVNCYIEKLFYPTAAILVIIG</sequence>
<feature type="non-terminal residue" evidence="1">
    <location>
        <position position="66"/>
    </location>
</feature>
<proteinExistence type="predicted"/>
<organism evidence="1 2">
    <name type="scientific">Adineta steineri</name>
    <dbReference type="NCBI Taxonomy" id="433720"/>
    <lineage>
        <taxon>Eukaryota</taxon>
        <taxon>Metazoa</taxon>
        <taxon>Spiralia</taxon>
        <taxon>Gnathifera</taxon>
        <taxon>Rotifera</taxon>
        <taxon>Eurotatoria</taxon>
        <taxon>Bdelloidea</taxon>
        <taxon>Adinetida</taxon>
        <taxon>Adinetidae</taxon>
        <taxon>Adineta</taxon>
    </lineage>
</organism>
<evidence type="ECO:0000313" key="2">
    <source>
        <dbReference type="Proteomes" id="UP000663860"/>
    </source>
</evidence>
<dbReference type="EMBL" id="CAJNOE010000698">
    <property type="protein sequence ID" value="CAF1312765.1"/>
    <property type="molecule type" value="Genomic_DNA"/>
</dbReference>
<evidence type="ECO:0000313" key="1">
    <source>
        <dbReference type="EMBL" id="CAF1312765.1"/>
    </source>
</evidence>
<protein>
    <submittedName>
        <fullName evidence="1">Uncharacterized protein</fullName>
    </submittedName>
</protein>
<reference evidence="1" key="1">
    <citation type="submission" date="2021-02" db="EMBL/GenBank/DDBJ databases">
        <authorList>
            <person name="Nowell W R."/>
        </authorList>
    </citation>
    <scope>NUCLEOTIDE SEQUENCE</scope>
</reference>
<accession>A0A815EJE3</accession>
<gene>
    <name evidence="1" type="ORF">IZO911_LOCUS34701</name>
</gene>